<dbReference type="RefSeq" id="WP_192332090.1">
    <property type="nucleotide sequence ID" value="NZ_CP119182.1"/>
</dbReference>
<organism evidence="1 2">
    <name type="scientific">Streptomyces caniscabiei</name>
    <dbReference type="NCBI Taxonomy" id="2746961"/>
    <lineage>
        <taxon>Bacteria</taxon>
        <taxon>Bacillati</taxon>
        <taxon>Actinomycetota</taxon>
        <taxon>Actinomycetes</taxon>
        <taxon>Kitasatosporales</taxon>
        <taxon>Streptomycetaceae</taxon>
        <taxon>Streptomyces</taxon>
    </lineage>
</organism>
<sequence>MPRQQTKAAVVLMDLPDPAKLTEAQRRGSDCLWCQAALTVETAVDLGERREPEHWFPRCCPACIREQDRHHISRCETCVEQPGACQTAAALKQLVREHSR</sequence>
<evidence type="ECO:0000313" key="2">
    <source>
        <dbReference type="Proteomes" id="UP000661025"/>
    </source>
</evidence>
<dbReference type="AlphaFoldDB" id="A0A927L6H3"/>
<dbReference type="GeneID" id="79933723"/>
<dbReference type="Proteomes" id="UP000661025">
    <property type="component" value="Unassembled WGS sequence"/>
</dbReference>
<proteinExistence type="predicted"/>
<protein>
    <submittedName>
        <fullName evidence="1">Uncharacterized protein</fullName>
    </submittedName>
</protein>
<name>A0A927L6H3_9ACTN</name>
<gene>
    <name evidence="1" type="ORF">IHE70_09260</name>
</gene>
<evidence type="ECO:0000313" key="1">
    <source>
        <dbReference type="EMBL" id="MBD9723428.1"/>
    </source>
</evidence>
<dbReference type="EMBL" id="JACYXT010000003">
    <property type="protein sequence ID" value="MBD9723428.1"/>
    <property type="molecule type" value="Genomic_DNA"/>
</dbReference>
<reference evidence="1" key="1">
    <citation type="submission" date="2020-09" db="EMBL/GenBank/DDBJ databases">
        <title>Streptomyces canutascabiei sp. nov., which causes potato common scab and is distributed across the world.</title>
        <authorList>
            <person name="Nguyen H.P."/>
            <person name="Weisberg A.J."/>
            <person name="Chang J.H."/>
            <person name="Clarke C.R."/>
        </authorList>
    </citation>
    <scope>NUCLEOTIDE SEQUENCE</scope>
    <source>
        <strain evidence="1">ID-01-6.2a</strain>
    </source>
</reference>
<accession>A0A927L6H3</accession>
<comment type="caution">
    <text evidence="1">The sequence shown here is derived from an EMBL/GenBank/DDBJ whole genome shotgun (WGS) entry which is preliminary data.</text>
</comment>